<keyword evidence="1" id="KW-0812">Transmembrane</keyword>
<keyword evidence="1" id="KW-0472">Membrane</keyword>
<dbReference type="Proteomes" id="UP000887565">
    <property type="component" value="Unplaced"/>
</dbReference>
<evidence type="ECO:0000313" key="2">
    <source>
        <dbReference type="Proteomes" id="UP000887565"/>
    </source>
</evidence>
<name>A0A915HIF6_ROMCU</name>
<dbReference type="WBParaSite" id="nRc.2.0.1.t01423-RA">
    <property type="protein sequence ID" value="nRc.2.0.1.t01423-RA"/>
    <property type="gene ID" value="nRc.2.0.1.g01423"/>
</dbReference>
<feature type="transmembrane region" description="Helical" evidence="1">
    <location>
        <begin position="51"/>
        <end position="72"/>
    </location>
</feature>
<keyword evidence="2" id="KW-1185">Reference proteome</keyword>
<protein>
    <submittedName>
        <fullName evidence="3">Uncharacterized protein</fullName>
    </submittedName>
</protein>
<reference evidence="3" key="1">
    <citation type="submission" date="2022-11" db="UniProtKB">
        <authorList>
            <consortium name="WormBaseParasite"/>
        </authorList>
    </citation>
    <scope>IDENTIFICATION</scope>
</reference>
<organism evidence="2 3">
    <name type="scientific">Romanomermis culicivorax</name>
    <name type="common">Nematode worm</name>
    <dbReference type="NCBI Taxonomy" id="13658"/>
    <lineage>
        <taxon>Eukaryota</taxon>
        <taxon>Metazoa</taxon>
        <taxon>Ecdysozoa</taxon>
        <taxon>Nematoda</taxon>
        <taxon>Enoplea</taxon>
        <taxon>Dorylaimia</taxon>
        <taxon>Mermithida</taxon>
        <taxon>Mermithoidea</taxon>
        <taxon>Mermithidae</taxon>
        <taxon>Romanomermis</taxon>
    </lineage>
</organism>
<keyword evidence="1" id="KW-1133">Transmembrane helix</keyword>
<proteinExistence type="predicted"/>
<accession>A0A915HIF6</accession>
<dbReference type="AlphaFoldDB" id="A0A915HIF6"/>
<evidence type="ECO:0000256" key="1">
    <source>
        <dbReference type="SAM" id="Phobius"/>
    </source>
</evidence>
<sequence length="73" mass="7912">MLGGRTSVRLRYGCKANVLVVYQLNTHRALTLDGLRSAGSPGPAFLKSSSLVGLETCLYLFVFCISPHLLILC</sequence>
<evidence type="ECO:0000313" key="3">
    <source>
        <dbReference type="WBParaSite" id="nRc.2.0.1.t01423-RA"/>
    </source>
</evidence>